<dbReference type="OrthoDB" id="8001376at2"/>
<dbReference type="GO" id="GO:0003677">
    <property type="term" value="F:DNA binding"/>
    <property type="evidence" value="ECO:0007669"/>
    <property type="project" value="InterPro"/>
</dbReference>
<dbReference type="GO" id="GO:0004803">
    <property type="term" value="F:transposase activity"/>
    <property type="evidence" value="ECO:0007669"/>
    <property type="project" value="InterPro"/>
</dbReference>
<dbReference type="InterPro" id="IPR051698">
    <property type="entry name" value="Transposase_11-like"/>
</dbReference>
<keyword evidence="4" id="KW-1185">Reference proteome</keyword>
<dbReference type="Proteomes" id="UP000008207">
    <property type="component" value="Chromosome"/>
</dbReference>
<accession>B8IA82</accession>
<proteinExistence type="predicted"/>
<reference evidence="3 4" key="1">
    <citation type="submission" date="2009-01" db="EMBL/GenBank/DDBJ databases">
        <title>Complete sequence of chromosome of Methylobacterium nodulans ORS 2060.</title>
        <authorList>
            <consortium name="US DOE Joint Genome Institute"/>
            <person name="Lucas S."/>
            <person name="Copeland A."/>
            <person name="Lapidus A."/>
            <person name="Glavina del Rio T."/>
            <person name="Dalin E."/>
            <person name="Tice H."/>
            <person name="Bruce D."/>
            <person name="Goodwin L."/>
            <person name="Pitluck S."/>
            <person name="Sims D."/>
            <person name="Brettin T."/>
            <person name="Detter J.C."/>
            <person name="Han C."/>
            <person name="Larimer F."/>
            <person name="Land M."/>
            <person name="Hauser L."/>
            <person name="Kyrpides N."/>
            <person name="Ivanova N."/>
            <person name="Marx C.J."/>
            <person name="Richardson P."/>
        </authorList>
    </citation>
    <scope>NUCLEOTIDE SEQUENCE [LARGE SCALE GENOMIC DNA]</scope>
    <source>
        <strain evidence="4">LMG 21967 / CNCM I-2342 / ORS 2060</strain>
    </source>
</reference>
<organism evidence="3 4">
    <name type="scientific">Methylobacterium nodulans (strain LMG 21967 / CNCM I-2342 / ORS 2060)</name>
    <dbReference type="NCBI Taxonomy" id="460265"/>
    <lineage>
        <taxon>Bacteria</taxon>
        <taxon>Pseudomonadati</taxon>
        <taxon>Pseudomonadota</taxon>
        <taxon>Alphaproteobacteria</taxon>
        <taxon>Hyphomicrobiales</taxon>
        <taxon>Methylobacteriaceae</taxon>
        <taxon>Methylobacterium</taxon>
    </lineage>
</organism>
<dbReference type="eggNOG" id="COG5433">
    <property type="taxonomic scope" value="Bacteria"/>
</dbReference>
<protein>
    <submittedName>
        <fullName evidence="3">Transposase IS4 family protein</fullName>
    </submittedName>
</protein>
<dbReference type="InterPro" id="IPR002559">
    <property type="entry name" value="Transposase_11"/>
</dbReference>
<dbReference type="NCBIfam" id="NF033564">
    <property type="entry name" value="transpos_ISAs1"/>
    <property type="match status" value="1"/>
</dbReference>
<evidence type="ECO:0000259" key="1">
    <source>
        <dbReference type="Pfam" id="PF01609"/>
    </source>
</evidence>
<dbReference type="STRING" id="460265.Mnod_4269"/>
<dbReference type="Pfam" id="PF01609">
    <property type="entry name" value="DDE_Tnp_1"/>
    <property type="match status" value="1"/>
</dbReference>
<evidence type="ECO:0000259" key="2">
    <source>
        <dbReference type="Pfam" id="PF13808"/>
    </source>
</evidence>
<dbReference type="InterPro" id="IPR047647">
    <property type="entry name" value="ISAs1_transpos"/>
</dbReference>
<evidence type="ECO:0000313" key="4">
    <source>
        <dbReference type="Proteomes" id="UP000008207"/>
    </source>
</evidence>
<feature type="domain" description="Transposase IS4-like" evidence="1">
    <location>
        <begin position="69"/>
        <end position="307"/>
    </location>
</feature>
<dbReference type="EMBL" id="CP001349">
    <property type="protein sequence ID" value="ACL59145.1"/>
    <property type="molecule type" value="Genomic_DNA"/>
</dbReference>
<dbReference type="AlphaFoldDB" id="B8IA82"/>
<dbReference type="HOGENOM" id="CLU_046404_0_1_5"/>
<sequence length="342" mass="38132">MRRVACAESWEDIELYGRSKQAWLQTFLTLPNGIPSHDTFRRVFMLLDADAFERCFTRCVQFRAGGIAREVVAVDGKSVRRSASHRHEHGPLHLVSTWASRRGLALGQRALDGKSNEIRAIPELLETLQLDGCIVTLDAMGCQTSIAERIRAKGADDLLVLKANHGGAYRAVRMHFERTCLGSGAAGRPVFDAFEGHGRLVRRRVFVDAAATALAPLSGWPDLSRVLAVETLRGIPGTGTVVADIRYFLTSCRDDPSVLVGVIRRHWSVENALHWVLEVSFREDDSRVRDRTAARNFALVRKIALNLIAQDRSTQASLRGRRKKAAWDDDYMLQIIANQAHA</sequence>
<dbReference type="PANTHER" id="PTHR30298:SF0">
    <property type="entry name" value="PROTEIN YBFL-RELATED"/>
    <property type="match status" value="1"/>
</dbReference>
<gene>
    <name evidence="3" type="ordered locus">Mnod_4269</name>
</gene>
<evidence type="ECO:0000313" key="3">
    <source>
        <dbReference type="EMBL" id="ACL59145.1"/>
    </source>
</evidence>
<dbReference type="GO" id="GO:0006313">
    <property type="term" value="P:DNA transposition"/>
    <property type="evidence" value="ECO:0007669"/>
    <property type="project" value="InterPro"/>
</dbReference>
<name>B8IA82_METNO</name>
<dbReference type="Pfam" id="PF13808">
    <property type="entry name" value="DDE_Tnp_1_assoc"/>
    <property type="match status" value="1"/>
</dbReference>
<feature type="domain" description="H repeat-associated protein N-terminal" evidence="2">
    <location>
        <begin position="6"/>
        <end position="58"/>
    </location>
</feature>
<dbReference type="PANTHER" id="PTHR30298">
    <property type="entry name" value="H REPEAT-ASSOCIATED PREDICTED TRANSPOSASE"/>
    <property type="match status" value="1"/>
</dbReference>
<dbReference type="KEGG" id="mno:Mnod_4269"/>
<dbReference type="InterPro" id="IPR032806">
    <property type="entry name" value="YbfD_N"/>
</dbReference>